<keyword evidence="4" id="KW-0997">Cell inner membrane</keyword>
<feature type="domain" description="Fatty acid desaturase" evidence="13">
    <location>
        <begin position="101"/>
        <end position="319"/>
    </location>
</feature>
<evidence type="ECO:0000256" key="11">
    <source>
        <dbReference type="ARBA" id="ARBA00023136"/>
    </source>
</evidence>
<evidence type="ECO:0000256" key="1">
    <source>
        <dbReference type="ARBA" id="ARBA00004429"/>
    </source>
</evidence>
<evidence type="ECO:0000256" key="4">
    <source>
        <dbReference type="ARBA" id="ARBA00022519"/>
    </source>
</evidence>
<evidence type="ECO:0000313" key="15">
    <source>
        <dbReference type="Proteomes" id="UP001500507"/>
    </source>
</evidence>
<dbReference type="Pfam" id="PF00487">
    <property type="entry name" value="FA_desaturase"/>
    <property type="match status" value="1"/>
</dbReference>
<feature type="transmembrane region" description="Helical" evidence="12">
    <location>
        <begin position="232"/>
        <end position="251"/>
    </location>
</feature>
<proteinExistence type="inferred from homology"/>
<feature type="transmembrane region" description="Helical" evidence="12">
    <location>
        <begin position="28"/>
        <end position="47"/>
    </location>
</feature>
<keyword evidence="8" id="KW-0560">Oxidoreductase</keyword>
<dbReference type="InterPro" id="IPR033885">
    <property type="entry name" value="AlkB/XylM"/>
</dbReference>
<reference evidence="14 15" key="1">
    <citation type="journal article" date="2019" name="Int. J. Syst. Evol. Microbiol.">
        <title>The Global Catalogue of Microorganisms (GCM) 10K type strain sequencing project: providing services to taxonomists for standard genome sequencing and annotation.</title>
        <authorList>
            <consortium name="The Broad Institute Genomics Platform"/>
            <consortium name="The Broad Institute Genome Sequencing Center for Infectious Disease"/>
            <person name="Wu L."/>
            <person name="Ma J."/>
        </authorList>
    </citation>
    <scope>NUCLEOTIDE SEQUENCE [LARGE SCALE GENOMIC DNA]</scope>
    <source>
        <strain evidence="14 15">JCM 16082</strain>
    </source>
</reference>
<keyword evidence="3" id="KW-1003">Cell membrane</keyword>
<organism evidence="14 15">
    <name type="scientific">Gangjinia marincola</name>
    <dbReference type="NCBI Taxonomy" id="578463"/>
    <lineage>
        <taxon>Bacteria</taxon>
        <taxon>Pseudomonadati</taxon>
        <taxon>Bacteroidota</taxon>
        <taxon>Flavobacteriia</taxon>
        <taxon>Flavobacteriales</taxon>
        <taxon>Flavobacteriaceae</taxon>
        <taxon>Gangjinia</taxon>
    </lineage>
</organism>
<comment type="similarity">
    <text evidence="2">Belongs to the fatty acid desaturase type 1 family. AlkB subfamily.</text>
</comment>
<keyword evidence="5 12" id="KW-0812">Transmembrane</keyword>
<name>A0ABN1MHS6_9FLAO</name>
<feature type="transmembrane region" description="Helical" evidence="12">
    <location>
        <begin position="7"/>
        <end position="22"/>
    </location>
</feature>
<evidence type="ECO:0000256" key="10">
    <source>
        <dbReference type="ARBA" id="ARBA00023033"/>
    </source>
</evidence>
<keyword evidence="6" id="KW-0479">Metal-binding</keyword>
<evidence type="ECO:0000256" key="5">
    <source>
        <dbReference type="ARBA" id="ARBA00022692"/>
    </source>
</evidence>
<sequence>MKNIKYLFAYTIPISAILGIYFKDIWSFTTPVFAFVLVPVIELLAYQNTKNLDAEERNKKSNLIWFDILLYLNLPIVISILVYSIYTFNTYALTSIEIIGLILTTGIVLGSSGINVAHELGHRSTVAEKIIAKILLLPSFYMHFYVEHNFGHHLKAATAEDPATAQYNQSLYEFWVSSVIGQYLSAWRIQKKLLVTNGTGFISIKNDMLWYILAQLGYLATVGFFFGITGVLYAIAVGVVGFLLLETINYIEHYGLRRNKKESGRYERVTEVHSWNSNHIIGRILLYELTRHSDHHYKSTKKYQLLDYHDISPQLPYGYPTSMVIALIPPLWFKIMNKRVPQHMKENLIEYKVTLQ</sequence>
<accession>A0ABN1MHS6</accession>
<evidence type="ECO:0000256" key="6">
    <source>
        <dbReference type="ARBA" id="ARBA00022723"/>
    </source>
</evidence>
<keyword evidence="15" id="KW-1185">Reference proteome</keyword>
<keyword evidence="7 12" id="KW-1133">Transmembrane helix</keyword>
<feature type="transmembrane region" description="Helical" evidence="12">
    <location>
        <begin position="208"/>
        <end position="226"/>
    </location>
</feature>
<feature type="transmembrane region" description="Helical" evidence="12">
    <location>
        <begin position="68"/>
        <end position="86"/>
    </location>
</feature>
<dbReference type="RefSeq" id="WP_343766581.1">
    <property type="nucleotide sequence ID" value="NZ_BAAAFG010000015.1"/>
</dbReference>
<evidence type="ECO:0000256" key="7">
    <source>
        <dbReference type="ARBA" id="ARBA00022989"/>
    </source>
</evidence>
<dbReference type="Proteomes" id="UP001500507">
    <property type="component" value="Unassembled WGS sequence"/>
</dbReference>
<evidence type="ECO:0000256" key="3">
    <source>
        <dbReference type="ARBA" id="ARBA00022475"/>
    </source>
</evidence>
<comment type="caution">
    <text evidence="14">The sequence shown here is derived from an EMBL/GenBank/DDBJ whole genome shotgun (WGS) entry which is preliminary data.</text>
</comment>
<dbReference type="EMBL" id="BAAAFG010000015">
    <property type="protein sequence ID" value="GAA0872737.1"/>
    <property type="molecule type" value="Genomic_DNA"/>
</dbReference>
<dbReference type="InterPro" id="IPR005804">
    <property type="entry name" value="FA_desaturase_dom"/>
</dbReference>
<evidence type="ECO:0000256" key="9">
    <source>
        <dbReference type="ARBA" id="ARBA00023004"/>
    </source>
</evidence>
<dbReference type="PANTHER" id="PTHR38674:SF1">
    <property type="entry name" value="ALKANE 1-MONOOXYGENASE 1"/>
    <property type="match status" value="1"/>
</dbReference>
<feature type="transmembrane region" description="Helical" evidence="12">
    <location>
        <begin position="98"/>
        <end position="118"/>
    </location>
</feature>
<keyword evidence="10" id="KW-0503">Monooxygenase</keyword>
<evidence type="ECO:0000313" key="14">
    <source>
        <dbReference type="EMBL" id="GAA0872737.1"/>
    </source>
</evidence>
<keyword evidence="11 12" id="KW-0472">Membrane</keyword>
<evidence type="ECO:0000256" key="2">
    <source>
        <dbReference type="ARBA" id="ARBA00010823"/>
    </source>
</evidence>
<keyword evidence="9" id="KW-0408">Iron</keyword>
<comment type="subcellular location">
    <subcellularLocation>
        <location evidence="1">Cell inner membrane</location>
        <topology evidence="1">Multi-pass membrane protein</topology>
    </subcellularLocation>
</comment>
<evidence type="ECO:0000256" key="8">
    <source>
        <dbReference type="ARBA" id="ARBA00023002"/>
    </source>
</evidence>
<dbReference type="CDD" id="cd03512">
    <property type="entry name" value="Alkane-hydroxylase"/>
    <property type="match status" value="1"/>
</dbReference>
<gene>
    <name evidence="14" type="ORF">GCM10009117_18840</name>
</gene>
<evidence type="ECO:0000256" key="12">
    <source>
        <dbReference type="SAM" id="Phobius"/>
    </source>
</evidence>
<evidence type="ECO:0000259" key="13">
    <source>
        <dbReference type="Pfam" id="PF00487"/>
    </source>
</evidence>
<dbReference type="PANTHER" id="PTHR38674">
    <property type="entry name" value="ALKANE 1-MONOOXYGENASE 1"/>
    <property type="match status" value="1"/>
</dbReference>
<protein>
    <submittedName>
        <fullName evidence="14">Alkane 1-monooxygenase</fullName>
    </submittedName>
</protein>